<dbReference type="OrthoDB" id="1450564at2"/>
<dbReference type="AlphaFoldDB" id="A0A1G7EYX2"/>
<name>A0A1G7EYX2_9FLAO</name>
<dbReference type="RefSeq" id="WP_092737631.1">
    <property type="nucleotide sequence ID" value="NZ_FNAS01000018.1"/>
</dbReference>
<evidence type="ECO:0000313" key="1">
    <source>
        <dbReference type="EMBL" id="SDE68862.1"/>
    </source>
</evidence>
<dbReference type="EMBL" id="FNAS01000018">
    <property type="protein sequence ID" value="SDE68862.1"/>
    <property type="molecule type" value="Genomic_DNA"/>
</dbReference>
<accession>A0A1G7EYX2</accession>
<sequence>MNKKETAVIIDGKAIDLKEWIVSNQEKGLNNTEFAEVNQLGWLINDIIGVCATALHFISENDNLSSGDLRQSFGASAGEIARVLMFAQTLTPHLELELLTNIQKSLQEQ</sequence>
<gene>
    <name evidence="1" type="ORF">SAMN05421544_11829</name>
</gene>
<keyword evidence="2" id="KW-1185">Reference proteome</keyword>
<organism evidence="1 2">
    <name type="scientific">Riemerella columbipharyngis</name>
    <dbReference type="NCBI Taxonomy" id="1071918"/>
    <lineage>
        <taxon>Bacteria</taxon>
        <taxon>Pseudomonadati</taxon>
        <taxon>Bacteroidota</taxon>
        <taxon>Flavobacteriia</taxon>
        <taxon>Flavobacteriales</taxon>
        <taxon>Weeksellaceae</taxon>
        <taxon>Riemerella</taxon>
    </lineage>
</organism>
<dbReference type="Proteomes" id="UP000198517">
    <property type="component" value="Unassembled WGS sequence"/>
</dbReference>
<evidence type="ECO:0000313" key="2">
    <source>
        <dbReference type="Proteomes" id="UP000198517"/>
    </source>
</evidence>
<protein>
    <submittedName>
        <fullName evidence="1">Uncharacterized protein</fullName>
    </submittedName>
</protein>
<proteinExistence type="predicted"/>
<reference evidence="1 2" key="1">
    <citation type="submission" date="2016-10" db="EMBL/GenBank/DDBJ databases">
        <authorList>
            <person name="de Groot N.N."/>
        </authorList>
    </citation>
    <scope>NUCLEOTIDE SEQUENCE [LARGE SCALE GENOMIC DNA]</scope>
    <source>
        <strain evidence="1 2">DSM 24015</strain>
    </source>
</reference>